<dbReference type="InParanoid" id="F1A447"/>
<proteinExistence type="predicted"/>
<gene>
    <name evidence="1" type="ORF">DICPUDRAFT_159438</name>
</gene>
<dbReference type="OMA" id="HIENPDI"/>
<dbReference type="RefSeq" id="XP_003294443.1">
    <property type="nucleotide sequence ID" value="XM_003294395.1"/>
</dbReference>
<accession>F1A447</accession>
<reference evidence="2" key="1">
    <citation type="journal article" date="2011" name="Genome Biol.">
        <title>Comparative genomics of the social amoebae Dictyostelium discoideum and Dictyostelium purpureum.</title>
        <authorList>
            <consortium name="US DOE Joint Genome Institute (JGI-PGF)"/>
            <person name="Sucgang R."/>
            <person name="Kuo A."/>
            <person name="Tian X."/>
            <person name="Salerno W."/>
            <person name="Parikh A."/>
            <person name="Feasley C.L."/>
            <person name="Dalin E."/>
            <person name="Tu H."/>
            <person name="Huang E."/>
            <person name="Barry K."/>
            <person name="Lindquist E."/>
            <person name="Shapiro H."/>
            <person name="Bruce D."/>
            <person name="Schmutz J."/>
            <person name="Salamov A."/>
            <person name="Fey P."/>
            <person name="Gaudet P."/>
            <person name="Anjard C."/>
            <person name="Babu M.M."/>
            <person name="Basu S."/>
            <person name="Bushmanova Y."/>
            <person name="van der Wel H."/>
            <person name="Katoh-Kurasawa M."/>
            <person name="Dinh C."/>
            <person name="Coutinho P.M."/>
            <person name="Saito T."/>
            <person name="Elias M."/>
            <person name="Schaap P."/>
            <person name="Kay R.R."/>
            <person name="Henrissat B."/>
            <person name="Eichinger L."/>
            <person name="Rivero F."/>
            <person name="Putnam N.H."/>
            <person name="West C.M."/>
            <person name="Loomis W.F."/>
            <person name="Chisholm R.L."/>
            <person name="Shaulsky G."/>
            <person name="Strassmann J.E."/>
            <person name="Queller D.C."/>
            <person name="Kuspa A."/>
            <person name="Grigoriev I.V."/>
        </authorList>
    </citation>
    <scope>NUCLEOTIDE SEQUENCE [LARGE SCALE GENOMIC DNA]</scope>
    <source>
        <strain evidence="2">QSDP1</strain>
    </source>
</reference>
<dbReference type="AlphaFoldDB" id="F1A447"/>
<dbReference type="eggNOG" id="ENOG502RCEW">
    <property type="taxonomic scope" value="Eukaryota"/>
</dbReference>
<evidence type="ECO:0000313" key="2">
    <source>
        <dbReference type="Proteomes" id="UP000001064"/>
    </source>
</evidence>
<evidence type="ECO:0000313" key="1">
    <source>
        <dbReference type="EMBL" id="EGC29033.1"/>
    </source>
</evidence>
<dbReference type="OrthoDB" id="10609816at2759"/>
<protein>
    <submittedName>
        <fullName evidence="1">Uncharacterized protein</fullName>
    </submittedName>
</protein>
<sequence length="983" mass="114505">MNDDDDLIIDNSTVFFSIWRNKVLKTQIIESIKSISQYKKSLLETDLSLSYIRKYNHIFNVRWMVSFGHLGLLKEKLQRNEVLFLDSEACCYSIVSKVQDKETFEMIFERYRDEFRNYQESLIAIAIKQGNLSAIQVLIKDPEFENDNSIKMIDLAIMSGKVETLEFVLEYLKKKETQADQQASIEANFTRKDLIRNIFSCPIKLLPSMVDCIFDTNGIMSSLNISIEELKSNVFKSQFTDIFSLLPFKYLKFFLENGIVPYNETQFISAINGFTPFTNEINPNSFLEYLKKFVFVFSNYFRNSTQEFLDSSKEALDHIEELVTVLKSGNINEIEELLTIVDYCKPEVFALKQREKSDPSLLEKKNWNSAKILGSSRLLSKANEIKREDGGNSNTMEIAISGSIITIGEVKVLGEHDGITIENRVLNKIINLYMYKFFYPLSELFQFSKREITVNKFAVFRKDLNILTEAETSFPRFQNIQLKYIGFKDIFAYSLEAADFGILHSIGQLYKTHPTLILDHTSVFTLPFEFQIFKYCQDLEKQKNFILLLIKLKKSFLSQFQYSNLFCWLSNLPHKQSITLMNFLRDSLLIQPININLEHETNQNLSVGYKAVLNNSFNLCEYVVINRDYFELLDCAFTKAIFHLRYNIVKLFIDAGVPFPASADSSAVRSKSLKMLTLIIDGGYPISKEAITITATDHMVDQFRFLVNKYAIQKDKAVNLLFELSHSRKFINLLAEQFPNDFQNGVFGDPNDIKGDMRVQLNTTQLLRQEKFNDIYSYIQSLTEQNNIKEKAFRSVVFESLENYQFDCFFHLISVCFSRNFIDDKPHLKNELLYHLAKNNHYYILNYFFKELEFKFTSYDFTTLISGIDLDCTYLSKEVLLLLFQSVNDYTSNIGIISSELYFLLVKSIENNRFSLFKFLNESFFKFIKENLPPLILEKMTTSSNPQFNKYIDNQSPTNYPIIVPQMIGYSENIKDKPKPKDK</sequence>
<dbReference type="VEuPathDB" id="AmoebaDB:DICPUDRAFT_159438"/>
<organism evidence="1 2">
    <name type="scientific">Dictyostelium purpureum</name>
    <name type="common">Slime mold</name>
    <dbReference type="NCBI Taxonomy" id="5786"/>
    <lineage>
        <taxon>Eukaryota</taxon>
        <taxon>Amoebozoa</taxon>
        <taxon>Evosea</taxon>
        <taxon>Eumycetozoa</taxon>
        <taxon>Dictyostelia</taxon>
        <taxon>Dictyosteliales</taxon>
        <taxon>Dictyosteliaceae</taxon>
        <taxon>Dictyostelium</taxon>
    </lineage>
</organism>
<name>F1A447_DICPU</name>
<dbReference type="GeneID" id="10506749"/>
<dbReference type="FunCoup" id="F1A447">
    <property type="interactions" value="937"/>
</dbReference>
<keyword evidence="2" id="KW-1185">Reference proteome</keyword>
<dbReference type="Proteomes" id="UP000001064">
    <property type="component" value="Unassembled WGS sequence"/>
</dbReference>
<dbReference type="KEGG" id="dpp:DICPUDRAFT_159438"/>
<dbReference type="PANTHER" id="PTHR31550">
    <property type="entry name" value="ANKYRIN REPEAT PROTEIN-RELATED-RELATED"/>
    <property type="match status" value="1"/>
</dbReference>
<dbReference type="EMBL" id="GL871497">
    <property type="protein sequence ID" value="EGC29033.1"/>
    <property type="molecule type" value="Genomic_DNA"/>
</dbReference>
<dbReference type="PANTHER" id="PTHR31550:SF11">
    <property type="entry name" value="ANKYRIN REPEAT-CONTAINING PROTEIN-RELATED"/>
    <property type="match status" value="1"/>
</dbReference>